<evidence type="ECO:0000256" key="1">
    <source>
        <dbReference type="ARBA" id="ARBA00011926"/>
    </source>
</evidence>
<dbReference type="Gene3D" id="3.30.470.30">
    <property type="entry name" value="DNA ligase/mRNA capping enzyme"/>
    <property type="match status" value="1"/>
</dbReference>
<dbReference type="InterPro" id="IPR029063">
    <property type="entry name" value="SAM-dependent_MTases_sf"/>
</dbReference>
<dbReference type="PANTHER" id="PTHR12189">
    <property type="entry name" value="MRNA GUANINE-7- METHYLTRANSFERASE"/>
    <property type="match status" value="1"/>
</dbReference>
<evidence type="ECO:0000313" key="10">
    <source>
        <dbReference type="Proteomes" id="UP000192257"/>
    </source>
</evidence>
<evidence type="ECO:0000256" key="6">
    <source>
        <dbReference type="ARBA" id="ARBA00023042"/>
    </source>
</evidence>
<dbReference type="EC" id="2.1.1.56" evidence="1"/>
<keyword evidence="6" id="KW-0507">mRNA processing</keyword>
<protein>
    <recommendedName>
        <fullName evidence="1">mRNA (guanine-N(7))-methyltransferase</fullName>
        <ecNumber evidence="1">2.1.1.56</ecNumber>
    </recommendedName>
</protein>
<reference evidence="9 10" key="1">
    <citation type="submission" date="2017-03" db="EMBL/GenBank/DDBJ databases">
        <title>An alternative strategy for trypanosome survival in the mammalian bloodstream revealed through genome and transcriptome analysis of the ubiquitous bovine parasite Trypanosoma (Megatrypanum) theileri.</title>
        <authorList>
            <person name="Kelly S."/>
            <person name="Ivens A."/>
            <person name="Mott A."/>
            <person name="O'Neill E."/>
            <person name="Emms D."/>
            <person name="Macleod O."/>
            <person name="Voorheis P."/>
            <person name="Matthews J."/>
            <person name="Matthews K."/>
            <person name="Carrington M."/>
        </authorList>
    </citation>
    <scope>NUCLEOTIDE SEQUENCE [LARGE SCALE GENOMIC DNA]</scope>
    <source>
        <strain evidence="9">Edinburgh</strain>
    </source>
</reference>
<evidence type="ECO:0000256" key="3">
    <source>
        <dbReference type="ARBA" id="ARBA00022679"/>
    </source>
</evidence>
<dbReference type="GO" id="GO:0004482">
    <property type="term" value="F:mRNA 5'-cap (guanine-N7-)-methyltransferase activity"/>
    <property type="evidence" value="ECO:0007669"/>
    <property type="project" value="UniProtKB-EC"/>
</dbReference>
<name>A0A1X0NV44_9TRYP</name>
<sequence length="1062" mass="120841">MLNVNAKAFVPQSIGERPVINTNSIYRYHLVLPRERICDVSESSSGSNGIMTLLARRWLCACPQGGPGEEPLQMFITAFFDSVENVSHPVNGTNIFTGILLSRSILSLSGVVSTINDINNASGFLIRIDIPREYRAEVVPQLRSAWDDFFETFRGDSRFSSFGYVGSSCGSLLNKRYRGTYRHYFFISSASLKSQLEPLSIKQFMNSPFPILRVTEVNAVIPFVCNPRTPIAVVISVGETAKEKLLSEGKPDESYCFPFHLFDTLKTLQNVKEYENFFLAFLKEEKYLWNKTYILHIDIKIEENSLTKKLPIPVWDVVQFICDLCDDTATNVLGICFSDETLPKNTKLGSEKKEEEEGNACYLNTTLQSILEKNYFLDTSNICIGGIPNHIKRPIKIHQYEYVRNKMEKILLEYSEPTILTRMVFAEVANNFAKEKYFVRNRAVGESILLLTDDEGDIFGVDIRSRSIFALPKCFGGVVCPVRNSIFKATISSSFRGYLEYIILLEDVLFFEGTDMSEKSFTERWQNVEKTIMDDQNNRPHANMDHIIIVRSLYLSFDQADQVLKNPPLEYPTLGLVFIPQVSKGENGILSSYSWIPPESITAKFLAGKVDNIEESNGEVKRAWLYVKDNNDKTISYNEEYVDYLVDSYYLLQTESIIECILQRSSDGAHWWELLKDYGKNNGKSCETYENIDKLVHTPGLTHEEMLWLLKASTYKCGRCQNVSDIGKINPRYQVYWCQNCWEETGHGECVYCGRSCTIGRIDRESKRFYCDICWDIFSTTNTNAEIGYLVPPPPNASFATQVLTRCVALLIDSINSKAPTNDVLDICCGGSVTRKWIKNKTTRYVGFDLKTSVVESTTRLITSLRDELPENSSYDVICADAFSTDLWTQHITKIHPSQFHSITAFAGLHHAFDSESKARHVIGSIANALVPRGVFFGCFLDASILYGRNENSNDLFTAEWEEEFLPRVGHHFLFSMQGGPKKKINVITIDYFVAVAREYGFDVIPEVCLTFRELLENDPNFTKVFSKSEKDYLSAMRTFAFRKEGEPLPRAPCKTNGKNEE</sequence>
<dbReference type="Proteomes" id="UP000192257">
    <property type="component" value="Unassembled WGS sequence"/>
</dbReference>
<dbReference type="CDD" id="cd02440">
    <property type="entry name" value="AdoMet_MTases"/>
    <property type="match status" value="1"/>
</dbReference>
<dbReference type="EMBL" id="NBCO01000016">
    <property type="protein sequence ID" value="ORC88566.1"/>
    <property type="molecule type" value="Genomic_DNA"/>
</dbReference>
<keyword evidence="6" id="KW-0506">mRNA capping</keyword>
<evidence type="ECO:0000256" key="7">
    <source>
        <dbReference type="ARBA" id="ARBA00044712"/>
    </source>
</evidence>
<evidence type="ECO:0000259" key="8">
    <source>
        <dbReference type="PROSITE" id="PS51562"/>
    </source>
</evidence>
<keyword evidence="2" id="KW-0489">Methyltransferase</keyword>
<dbReference type="OrthoDB" id="10248867at2759"/>
<organism evidence="9 10">
    <name type="scientific">Trypanosoma theileri</name>
    <dbReference type="NCBI Taxonomy" id="67003"/>
    <lineage>
        <taxon>Eukaryota</taxon>
        <taxon>Discoba</taxon>
        <taxon>Euglenozoa</taxon>
        <taxon>Kinetoplastea</taxon>
        <taxon>Metakinetoplastina</taxon>
        <taxon>Trypanosomatida</taxon>
        <taxon>Trypanosomatidae</taxon>
        <taxon>Trypanosoma</taxon>
    </lineage>
</organism>
<dbReference type="AlphaFoldDB" id="A0A1X0NV44"/>
<comment type="caution">
    <text evidence="9">The sequence shown here is derived from an EMBL/GenBank/DDBJ whole genome shotgun (WGS) entry which is preliminary data.</text>
</comment>
<dbReference type="Gene3D" id="3.40.50.150">
    <property type="entry name" value="Vaccinia Virus protein VP39"/>
    <property type="match status" value="1"/>
</dbReference>
<evidence type="ECO:0000256" key="2">
    <source>
        <dbReference type="ARBA" id="ARBA00022603"/>
    </source>
</evidence>
<dbReference type="GO" id="GO:0005634">
    <property type="term" value="C:nucleus"/>
    <property type="evidence" value="ECO:0007669"/>
    <property type="project" value="TreeGrafter"/>
</dbReference>
<dbReference type="GO" id="GO:0003723">
    <property type="term" value="F:RNA binding"/>
    <property type="evidence" value="ECO:0007669"/>
    <property type="project" value="UniProtKB-KW"/>
</dbReference>
<evidence type="ECO:0000313" key="9">
    <source>
        <dbReference type="EMBL" id="ORC88566.1"/>
    </source>
</evidence>
<feature type="domain" description="MRNA cap 0 methyltransferase" evidence="8">
    <location>
        <begin position="795"/>
        <end position="1045"/>
    </location>
</feature>
<keyword evidence="5" id="KW-0694">RNA-binding</keyword>
<comment type="catalytic activity">
    <reaction evidence="7">
        <text>a 5'-end (5'-triphosphoguanosine)-ribonucleoside in mRNA + S-adenosyl-L-methionine = a 5'-end (N(7)-methyl 5'-triphosphoguanosine)-ribonucleoside in mRNA + S-adenosyl-L-homocysteine</text>
        <dbReference type="Rhea" id="RHEA:67008"/>
        <dbReference type="Rhea" id="RHEA-COMP:17166"/>
        <dbReference type="Rhea" id="RHEA-COMP:17167"/>
        <dbReference type="ChEBI" id="CHEBI:57856"/>
        <dbReference type="ChEBI" id="CHEBI:59789"/>
        <dbReference type="ChEBI" id="CHEBI:156461"/>
        <dbReference type="ChEBI" id="CHEBI:167617"/>
        <dbReference type="EC" id="2.1.1.56"/>
    </reaction>
</comment>
<keyword evidence="3" id="KW-0808">Transferase</keyword>
<accession>A0A1X0NV44</accession>
<dbReference type="Pfam" id="PF03291">
    <property type="entry name" value="mRNA_G-N7_MeTrfase"/>
    <property type="match status" value="1"/>
</dbReference>
<keyword evidence="4" id="KW-0949">S-adenosyl-L-methionine</keyword>
<dbReference type="PROSITE" id="PS51562">
    <property type="entry name" value="RNA_CAP0_MT"/>
    <property type="match status" value="1"/>
</dbReference>
<evidence type="ECO:0000256" key="4">
    <source>
        <dbReference type="ARBA" id="ARBA00022691"/>
    </source>
</evidence>
<proteinExistence type="predicted"/>
<dbReference type="STRING" id="67003.A0A1X0NV44"/>
<dbReference type="SUPFAM" id="SSF53335">
    <property type="entry name" value="S-adenosyl-L-methionine-dependent methyltransferases"/>
    <property type="match status" value="1"/>
</dbReference>
<keyword evidence="10" id="KW-1185">Reference proteome</keyword>
<dbReference type="PANTHER" id="PTHR12189:SF4">
    <property type="entry name" value="MRNA (GUANINE-N(7))-METHYLTRANSFERASE"/>
    <property type="match status" value="1"/>
</dbReference>
<evidence type="ECO:0000256" key="5">
    <source>
        <dbReference type="ARBA" id="ARBA00022884"/>
    </source>
</evidence>
<dbReference type="GeneID" id="39985856"/>
<dbReference type="InterPro" id="IPR004971">
    <property type="entry name" value="mRNA_G-N7_MeTrfase_dom"/>
</dbReference>
<dbReference type="InterPro" id="IPR039753">
    <property type="entry name" value="RG7MT1"/>
</dbReference>
<gene>
    <name evidence="9" type="ORF">TM35_000162040</name>
</gene>
<dbReference type="RefSeq" id="XP_028882632.1">
    <property type="nucleotide sequence ID" value="XM_029026076.1"/>
</dbReference>
<dbReference type="VEuPathDB" id="TriTrypDB:TM35_000162040"/>